<dbReference type="Pfam" id="PF02687">
    <property type="entry name" value="FtsX"/>
    <property type="match status" value="2"/>
</dbReference>
<keyword evidence="2" id="KW-1003">Cell membrane</keyword>
<feature type="domain" description="MacB-like periplasmic core" evidence="8">
    <location>
        <begin position="435"/>
        <end position="624"/>
    </location>
</feature>
<keyword evidence="4 6" id="KW-1133">Transmembrane helix</keyword>
<feature type="transmembrane region" description="Helical" evidence="6">
    <location>
        <begin position="714"/>
        <end position="735"/>
    </location>
</feature>
<evidence type="ECO:0000313" key="10">
    <source>
        <dbReference type="Proteomes" id="UP000823769"/>
    </source>
</evidence>
<reference evidence="9" key="1">
    <citation type="submission" date="2020-10" db="EMBL/GenBank/DDBJ databases">
        <authorList>
            <person name="Gilroy R."/>
        </authorList>
    </citation>
    <scope>NUCLEOTIDE SEQUENCE</scope>
    <source>
        <strain evidence="9">B3-1481</strain>
    </source>
</reference>
<feature type="domain" description="ABC3 transporter permease C-terminal" evidence="7">
    <location>
        <begin position="273"/>
        <end position="387"/>
    </location>
</feature>
<feature type="transmembrane region" description="Helical" evidence="6">
    <location>
        <begin position="359"/>
        <end position="384"/>
    </location>
</feature>
<dbReference type="Pfam" id="PF12704">
    <property type="entry name" value="MacB_PCD"/>
    <property type="match status" value="2"/>
</dbReference>
<dbReference type="PANTHER" id="PTHR30572">
    <property type="entry name" value="MEMBRANE COMPONENT OF TRANSPORTER-RELATED"/>
    <property type="match status" value="1"/>
</dbReference>
<comment type="subcellular location">
    <subcellularLocation>
        <location evidence="1">Cell membrane</location>
        <topology evidence="1">Multi-pass membrane protein</topology>
    </subcellularLocation>
</comment>
<dbReference type="AlphaFoldDB" id="A0A9D9NN44"/>
<feature type="domain" description="ABC3 transporter permease C-terminal" evidence="7">
    <location>
        <begin position="664"/>
        <end position="774"/>
    </location>
</feature>
<feature type="domain" description="MacB-like periplasmic core" evidence="8">
    <location>
        <begin position="14"/>
        <end position="228"/>
    </location>
</feature>
<feature type="transmembrane region" description="Helical" evidence="6">
    <location>
        <begin position="268"/>
        <end position="288"/>
    </location>
</feature>
<dbReference type="Proteomes" id="UP000823769">
    <property type="component" value="Unassembled WGS sequence"/>
</dbReference>
<feature type="transmembrane region" description="Helical" evidence="6">
    <location>
        <begin position="7"/>
        <end position="26"/>
    </location>
</feature>
<name>A0A9D9NN44_9BACT</name>
<evidence type="ECO:0000256" key="3">
    <source>
        <dbReference type="ARBA" id="ARBA00022692"/>
    </source>
</evidence>
<evidence type="ECO:0000259" key="7">
    <source>
        <dbReference type="Pfam" id="PF02687"/>
    </source>
</evidence>
<reference evidence="9" key="2">
    <citation type="journal article" date="2021" name="PeerJ">
        <title>Extensive microbial diversity within the chicken gut microbiome revealed by metagenomics and culture.</title>
        <authorList>
            <person name="Gilroy R."/>
            <person name="Ravi A."/>
            <person name="Getino M."/>
            <person name="Pursley I."/>
            <person name="Horton D.L."/>
            <person name="Alikhan N.F."/>
            <person name="Baker D."/>
            <person name="Gharbi K."/>
            <person name="Hall N."/>
            <person name="Watson M."/>
            <person name="Adriaenssens E.M."/>
            <person name="Foster-Nyarko E."/>
            <person name="Jarju S."/>
            <person name="Secka A."/>
            <person name="Antonio M."/>
            <person name="Oren A."/>
            <person name="Chaudhuri R.R."/>
            <person name="La Ragione R."/>
            <person name="Hildebrand F."/>
            <person name="Pallen M.J."/>
        </authorList>
    </citation>
    <scope>NUCLEOTIDE SEQUENCE</scope>
    <source>
        <strain evidence="9">B3-1481</strain>
    </source>
</reference>
<gene>
    <name evidence="9" type="ORF">IAB76_00515</name>
</gene>
<feature type="transmembrane region" description="Helical" evidence="6">
    <location>
        <begin position="747"/>
        <end position="769"/>
    </location>
</feature>
<sequence>MNKIKTILGRAFPLALGLALSIVMIARICFDLSYDKFYEDADRIYRIRTTSVLQGTVSEYFNVSGGVAPGFRQYVPGVEEATRTTFIVDSPNFTDSEGNTVSASRDILLADTSFFHVFKRRILVGDPAEILTVPLNAMVSESFAAKLGGIEEAVGEVLYNYDMPQIPMTVCGVFEDFPENGSLDIDVLVSMSSMPSISTENWLGNDRYAGYVKLAEGVDPHSLDDAIRLMQEKNQPLEELEKEGTSIRYWLTPFDRVHTSDPEVRNSMILLGIVSLLLLAISVLNYLLSTVSDAVRRSREFATRKCYGAEARNVYGILLREASLVMLAALAIAVLLLVAAGPFISNIMGVSLSAMMVPLTWIVVAAVVVLVLVSTALVPGWLYMKIPVTAALRNWSDSRRSWKHSLLITQFTVNVFMFGMLLAITAQYSKVMSDDPGYDYDNVYSVFTSGLPEETVRTCMTELSSVPGITDVQRCSNLPLEGSSGNNIYLPGEERALLNIADQYYGTSGFFDFFGIPIVEGRAPAAPKEIAVSRSFVSEMARLAGWADGAVGKQVLLSEHSAENDDYFTICGVYEDYLIGSFNNPDERPSIRFWAEAPNDYVYLHYLLIKTEDSMPDAAAAIENVVGSVVGGTRQIEVISYEEQMRNLYSDNRKSRDVFIMGCIFSLLISIFGLVGYIASEANRRSKEIAIRKINGAKASDITAMFAADTLRMAAVAIIIGDILLYVAASGYLTLFPERVSLSAWNFVAADLLLALLATASAAICSYRISRANPVESIKNE</sequence>
<dbReference type="InterPro" id="IPR003838">
    <property type="entry name" value="ABC3_permease_C"/>
</dbReference>
<organism evidence="9 10">
    <name type="scientific">Candidatus Cryptobacteroides avistercoris</name>
    <dbReference type="NCBI Taxonomy" id="2840758"/>
    <lineage>
        <taxon>Bacteria</taxon>
        <taxon>Pseudomonadati</taxon>
        <taxon>Bacteroidota</taxon>
        <taxon>Bacteroidia</taxon>
        <taxon>Bacteroidales</taxon>
        <taxon>Candidatus Cryptobacteroides</taxon>
    </lineage>
</organism>
<feature type="transmembrane region" description="Helical" evidence="6">
    <location>
        <begin position="405"/>
        <end position="426"/>
    </location>
</feature>
<dbReference type="GO" id="GO:0005886">
    <property type="term" value="C:plasma membrane"/>
    <property type="evidence" value="ECO:0007669"/>
    <property type="project" value="UniProtKB-SubCell"/>
</dbReference>
<dbReference type="PANTHER" id="PTHR30572:SF18">
    <property type="entry name" value="ABC-TYPE MACROLIDE FAMILY EXPORT SYSTEM PERMEASE COMPONENT 2"/>
    <property type="match status" value="1"/>
</dbReference>
<evidence type="ECO:0000256" key="2">
    <source>
        <dbReference type="ARBA" id="ARBA00022475"/>
    </source>
</evidence>
<evidence type="ECO:0000256" key="1">
    <source>
        <dbReference type="ARBA" id="ARBA00004651"/>
    </source>
</evidence>
<evidence type="ECO:0000313" key="9">
    <source>
        <dbReference type="EMBL" id="MBO8479582.1"/>
    </source>
</evidence>
<dbReference type="GO" id="GO:0022857">
    <property type="term" value="F:transmembrane transporter activity"/>
    <property type="evidence" value="ECO:0007669"/>
    <property type="project" value="TreeGrafter"/>
</dbReference>
<keyword evidence="3 6" id="KW-0812">Transmembrane</keyword>
<evidence type="ECO:0000256" key="4">
    <source>
        <dbReference type="ARBA" id="ARBA00022989"/>
    </source>
</evidence>
<accession>A0A9D9NN44</accession>
<proteinExistence type="predicted"/>
<keyword evidence="5 6" id="KW-0472">Membrane</keyword>
<evidence type="ECO:0000256" key="6">
    <source>
        <dbReference type="SAM" id="Phobius"/>
    </source>
</evidence>
<evidence type="ECO:0000259" key="8">
    <source>
        <dbReference type="Pfam" id="PF12704"/>
    </source>
</evidence>
<protein>
    <submittedName>
        <fullName evidence="9">ABC transporter permease</fullName>
    </submittedName>
</protein>
<dbReference type="EMBL" id="JADILW010000007">
    <property type="protein sequence ID" value="MBO8479582.1"/>
    <property type="molecule type" value="Genomic_DNA"/>
</dbReference>
<feature type="transmembrane region" description="Helical" evidence="6">
    <location>
        <begin position="658"/>
        <end position="679"/>
    </location>
</feature>
<dbReference type="InterPro" id="IPR050250">
    <property type="entry name" value="Macrolide_Exporter_MacB"/>
</dbReference>
<feature type="transmembrane region" description="Helical" evidence="6">
    <location>
        <begin position="322"/>
        <end position="344"/>
    </location>
</feature>
<evidence type="ECO:0000256" key="5">
    <source>
        <dbReference type="ARBA" id="ARBA00023136"/>
    </source>
</evidence>
<comment type="caution">
    <text evidence="9">The sequence shown here is derived from an EMBL/GenBank/DDBJ whole genome shotgun (WGS) entry which is preliminary data.</text>
</comment>
<dbReference type="InterPro" id="IPR025857">
    <property type="entry name" value="MacB_PCD"/>
</dbReference>